<feature type="domain" description="TonB-dependent receptor-like beta-barrel" evidence="6">
    <location>
        <begin position="486"/>
        <end position="1029"/>
    </location>
</feature>
<dbReference type="GO" id="GO:0009279">
    <property type="term" value="C:cell outer membrane"/>
    <property type="evidence" value="ECO:0007669"/>
    <property type="project" value="UniProtKB-SubCell"/>
</dbReference>
<dbReference type="OrthoDB" id="5476657at2"/>
<dbReference type="Proteomes" id="UP000448199">
    <property type="component" value="Unassembled WGS sequence"/>
</dbReference>
<dbReference type="InterPro" id="IPR000531">
    <property type="entry name" value="Beta-barrel_TonB"/>
</dbReference>
<evidence type="ECO:0000313" key="9">
    <source>
        <dbReference type="Proteomes" id="UP000448199"/>
    </source>
</evidence>
<proteinExistence type="inferred from homology"/>
<keyword evidence="5" id="KW-0732">Signal</keyword>
<dbReference type="Pfam" id="PF00593">
    <property type="entry name" value="TonB_dep_Rec_b-barrel"/>
    <property type="match status" value="1"/>
</dbReference>
<keyword evidence="2 4" id="KW-0472">Membrane</keyword>
<comment type="caution">
    <text evidence="8">The sequence shown here is derived from an EMBL/GenBank/DDBJ whole genome shotgun (WGS) entry which is preliminary data.</text>
</comment>
<dbReference type="InterPro" id="IPR010104">
    <property type="entry name" value="TonB_rcpt_bac"/>
</dbReference>
<dbReference type="AlphaFoldDB" id="A0A844XRZ7"/>
<keyword evidence="3" id="KW-0998">Cell outer membrane</keyword>
<feature type="signal peptide" evidence="5">
    <location>
        <begin position="1"/>
        <end position="34"/>
    </location>
</feature>
<organism evidence="8 9">
    <name type="scientific">Qipengyuania vulgaris</name>
    <dbReference type="NCBI Taxonomy" id="291985"/>
    <lineage>
        <taxon>Bacteria</taxon>
        <taxon>Pseudomonadati</taxon>
        <taxon>Pseudomonadota</taxon>
        <taxon>Alphaproteobacteria</taxon>
        <taxon>Sphingomonadales</taxon>
        <taxon>Erythrobacteraceae</taxon>
        <taxon>Qipengyuania</taxon>
    </lineage>
</organism>
<dbReference type="EMBL" id="WTYC01000002">
    <property type="protein sequence ID" value="MXO47933.1"/>
    <property type="molecule type" value="Genomic_DNA"/>
</dbReference>
<evidence type="ECO:0000256" key="3">
    <source>
        <dbReference type="ARBA" id="ARBA00023237"/>
    </source>
</evidence>
<accession>A0A844XRZ7</accession>
<dbReference type="Gene3D" id="2.170.130.10">
    <property type="entry name" value="TonB-dependent receptor, plug domain"/>
    <property type="match status" value="1"/>
</dbReference>
<keyword evidence="8" id="KW-0675">Receptor</keyword>
<dbReference type="InterPro" id="IPR037066">
    <property type="entry name" value="Plug_dom_sf"/>
</dbReference>
<evidence type="ECO:0000256" key="5">
    <source>
        <dbReference type="SAM" id="SignalP"/>
    </source>
</evidence>
<evidence type="ECO:0000256" key="1">
    <source>
        <dbReference type="ARBA" id="ARBA00004442"/>
    </source>
</evidence>
<sequence>MSRKTTGVAAFSRRIAALTTASSLALVAAQPALAQDSEEETPAGTPETLDDENVIIVTGFAQSLKTAQDIKENADTVVDVITAEDIGALPDRSVAEALQRVPGVNIGRFEKTSDPDRFSVEGTGVIIRGLPYVRSELNGRDIFSATGGTVLSFNDVSPELLGRVEVYKNATADMIDGGIAGTVNLVTRKPLDNPGFNFSGSVEANWGDLAEEWSPGFSGLISNTWETSGGSTFGLQFGYARSELVSRTDASNLQDPCYRDAALDGACLRTQEVTSGGFGGETGFDGDNFPPENSVIVPKGAGVRTTRLERDREAFSVVGQFESADGRLLATVEWLRSDTQFFTDEYFLQALVNNDAAFPVERDGTDWVFDSNGVFQTGILTTTLGDSAASPWGGLPTELAHFQRATDSRTEDFSFDAKFDVTDRLSLNLELQRINSKLRQDAVIGAMNTFSDIVVDNTGETPSVQFITPLGAPDGIYNDPDYTYFWFLLDSKARNEGKLDSVRFDVDYDIGDGFLRNVRFGTRWAERDRVTRDTNFQNWGTLGAPWTGRNGNWNCADPQVYGCGGAYADDFPEASNYATPFGENFQRGNAPNPIQNGGGFFFGGDDLIDRYLDGTVTQQGQAITAFSFPDFLPEQWTPLPEDFSEAQISDVGELTGAFYARADWGLDFDNGMTLEGNVGMRYVHTTVKSGGNIFLPDPAFFDNPENNAGGNGDGVVQVSEIEFSCANNPNPNAQIGYCALSDARLAEFASVYTGEEIVDGRDITFDHWLPSFNAKLEFGNGMLVRGAVSKGISRPDLGLFRAGGQVVDNTGDLLAAGETALANGPLFQLFTGNRNVQATESWNYDLSLEYYFDDVGSISLTGFVKDLSGIVTSGVELVEYPTADGPLEIEVNGPSNDLSGTLKGVEVAYQDVWEFLPGFLDGLGTQLTYTYIDAGDFTNPDLFQNRSSFASLQPLQGVSEHTVNATLFYEKGPISTRAAYNWRSDFLITPRDDIFPYSPIWGESTGQLDASIFYTVNDHLKLGVQGVNLLDEVTRTSQVIDFDGTRLTRNAFRNDRRFTFLARFDF</sequence>
<name>A0A844XRZ7_9SPHN</name>
<dbReference type="InterPro" id="IPR036942">
    <property type="entry name" value="Beta-barrel_TonB_sf"/>
</dbReference>
<gene>
    <name evidence="8" type="ORF">GRI69_06665</name>
</gene>
<dbReference type="PANTHER" id="PTHR40980:SF3">
    <property type="entry name" value="TONB-DEPENDENT RECEPTOR-LIKE BETA-BARREL DOMAIN-CONTAINING PROTEIN"/>
    <property type="match status" value="1"/>
</dbReference>
<evidence type="ECO:0000256" key="2">
    <source>
        <dbReference type="ARBA" id="ARBA00023136"/>
    </source>
</evidence>
<evidence type="ECO:0000313" key="8">
    <source>
        <dbReference type="EMBL" id="MXO47933.1"/>
    </source>
</evidence>
<dbReference type="Pfam" id="PF07715">
    <property type="entry name" value="Plug"/>
    <property type="match status" value="1"/>
</dbReference>
<keyword evidence="9" id="KW-1185">Reference proteome</keyword>
<reference evidence="8 9" key="1">
    <citation type="submission" date="2019-12" db="EMBL/GenBank/DDBJ databases">
        <title>Genomic-based taxomic classification of the family Erythrobacteraceae.</title>
        <authorList>
            <person name="Xu L."/>
        </authorList>
    </citation>
    <scope>NUCLEOTIDE SEQUENCE [LARGE SCALE GENOMIC DNA]</scope>
    <source>
        <strain evidence="8 9">DSM 17792</strain>
    </source>
</reference>
<comment type="subcellular location">
    <subcellularLocation>
        <location evidence="1 4">Cell outer membrane</location>
    </subcellularLocation>
</comment>
<feature type="chain" id="PRO_5032445169" evidence="5">
    <location>
        <begin position="35"/>
        <end position="1066"/>
    </location>
</feature>
<comment type="similarity">
    <text evidence="4">Belongs to the TonB-dependent receptor family.</text>
</comment>
<dbReference type="PANTHER" id="PTHR40980">
    <property type="entry name" value="PLUG DOMAIN-CONTAINING PROTEIN"/>
    <property type="match status" value="1"/>
</dbReference>
<evidence type="ECO:0000256" key="4">
    <source>
        <dbReference type="RuleBase" id="RU003357"/>
    </source>
</evidence>
<evidence type="ECO:0000259" key="6">
    <source>
        <dbReference type="Pfam" id="PF00593"/>
    </source>
</evidence>
<dbReference type="NCBIfam" id="TIGR01782">
    <property type="entry name" value="TonB-Xanth-Caul"/>
    <property type="match status" value="1"/>
</dbReference>
<dbReference type="SUPFAM" id="SSF56935">
    <property type="entry name" value="Porins"/>
    <property type="match status" value="1"/>
</dbReference>
<evidence type="ECO:0000259" key="7">
    <source>
        <dbReference type="Pfam" id="PF07715"/>
    </source>
</evidence>
<keyword evidence="4" id="KW-0798">TonB box</keyword>
<dbReference type="RefSeq" id="WP_160727467.1">
    <property type="nucleotide sequence ID" value="NZ_WTYC01000002.1"/>
</dbReference>
<dbReference type="InterPro" id="IPR012910">
    <property type="entry name" value="Plug_dom"/>
</dbReference>
<feature type="domain" description="TonB-dependent receptor plug" evidence="7">
    <location>
        <begin position="72"/>
        <end position="182"/>
    </location>
</feature>
<protein>
    <submittedName>
        <fullName evidence="8">TonB-dependent receptor</fullName>
    </submittedName>
</protein>
<dbReference type="Gene3D" id="2.40.170.20">
    <property type="entry name" value="TonB-dependent receptor, beta-barrel domain"/>
    <property type="match status" value="1"/>
</dbReference>